<evidence type="ECO:0000256" key="1">
    <source>
        <dbReference type="ARBA" id="ARBA00022723"/>
    </source>
</evidence>
<proteinExistence type="predicted"/>
<feature type="region of interest" description="Disordered" evidence="5">
    <location>
        <begin position="56"/>
        <end position="125"/>
    </location>
</feature>
<evidence type="ECO:0000259" key="6">
    <source>
        <dbReference type="PROSITE" id="PS50103"/>
    </source>
</evidence>
<sequence>MIVRDQTNDWIGDFRREILELVILAEEADDARHCHQYTVVDKLLSGMALNLISSYDSDSDSVSSGDEKPPDAEHVLEDEASQSAGKQKCSFFFGGEEGSSTDEEKDQLAETQPLERNECGSSSRLLPSAGSVLKGKYVGSSVFSSEREQEDLVQQFTLSQHVPLTEKVETKKKPLCRAFQRGECRRGNKCRFAHPTAPQTPKDAATLAGAPKMYNADDIFAKKAKIS</sequence>
<feature type="zinc finger region" description="C3H1-type" evidence="4">
    <location>
        <begin position="170"/>
        <end position="197"/>
    </location>
</feature>
<keyword evidence="2 4" id="KW-0863">Zinc-finger</keyword>
<dbReference type="InterPro" id="IPR000571">
    <property type="entry name" value="Znf_CCCH"/>
</dbReference>
<dbReference type="PROSITE" id="PS50103">
    <property type="entry name" value="ZF_C3H1"/>
    <property type="match status" value="1"/>
</dbReference>
<evidence type="ECO:0000256" key="5">
    <source>
        <dbReference type="SAM" id="MobiDB-lite"/>
    </source>
</evidence>
<keyword evidence="3 4" id="KW-0862">Zinc</keyword>
<keyword evidence="1 4" id="KW-0479">Metal-binding</keyword>
<evidence type="ECO:0000256" key="3">
    <source>
        <dbReference type="ARBA" id="ARBA00022833"/>
    </source>
</evidence>
<reference evidence="7 8" key="1">
    <citation type="submission" date="2023-08" db="EMBL/GenBank/DDBJ databases">
        <title>A Necator americanus chromosomal reference genome.</title>
        <authorList>
            <person name="Ilik V."/>
            <person name="Petrzelkova K.J."/>
            <person name="Pardy F."/>
            <person name="Fuh T."/>
            <person name="Niatou-Singa F.S."/>
            <person name="Gouil Q."/>
            <person name="Baker L."/>
            <person name="Ritchie M.E."/>
            <person name="Jex A.R."/>
            <person name="Gazzola D."/>
            <person name="Li H."/>
            <person name="Toshio Fujiwara R."/>
            <person name="Zhan B."/>
            <person name="Aroian R.V."/>
            <person name="Pafco B."/>
            <person name="Schwarz E.M."/>
        </authorList>
    </citation>
    <scope>NUCLEOTIDE SEQUENCE [LARGE SCALE GENOMIC DNA]</scope>
    <source>
        <strain evidence="7 8">Aroian</strain>
        <tissue evidence="7">Whole animal</tissue>
    </source>
</reference>
<accession>A0ABR1DX08</accession>
<keyword evidence="8" id="KW-1185">Reference proteome</keyword>
<feature type="domain" description="C3H1-type" evidence="6">
    <location>
        <begin position="170"/>
        <end position="197"/>
    </location>
</feature>
<feature type="compositionally biased region" description="Basic and acidic residues" evidence="5">
    <location>
        <begin position="65"/>
        <end position="77"/>
    </location>
</feature>
<dbReference type="SUPFAM" id="SSF90229">
    <property type="entry name" value="CCCH zinc finger"/>
    <property type="match status" value="1"/>
</dbReference>
<dbReference type="Pfam" id="PF00642">
    <property type="entry name" value="zf-CCCH"/>
    <property type="match status" value="1"/>
</dbReference>
<dbReference type="InterPro" id="IPR036855">
    <property type="entry name" value="Znf_CCCH_sf"/>
</dbReference>
<comment type="caution">
    <text evidence="7">The sequence shown here is derived from an EMBL/GenBank/DDBJ whole genome shotgun (WGS) entry which is preliminary data.</text>
</comment>
<name>A0ABR1DX08_NECAM</name>
<evidence type="ECO:0000313" key="8">
    <source>
        <dbReference type="Proteomes" id="UP001303046"/>
    </source>
</evidence>
<dbReference type="EMBL" id="JAVFWL010000005">
    <property type="protein sequence ID" value="KAK6754914.1"/>
    <property type="molecule type" value="Genomic_DNA"/>
</dbReference>
<evidence type="ECO:0000256" key="4">
    <source>
        <dbReference type="PROSITE-ProRule" id="PRU00723"/>
    </source>
</evidence>
<organism evidence="7 8">
    <name type="scientific">Necator americanus</name>
    <name type="common">Human hookworm</name>
    <dbReference type="NCBI Taxonomy" id="51031"/>
    <lineage>
        <taxon>Eukaryota</taxon>
        <taxon>Metazoa</taxon>
        <taxon>Ecdysozoa</taxon>
        <taxon>Nematoda</taxon>
        <taxon>Chromadorea</taxon>
        <taxon>Rhabditida</taxon>
        <taxon>Rhabditina</taxon>
        <taxon>Rhabditomorpha</taxon>
        <taxon>Strongyloidea</taxon>
        <taxon>Ancylostomatidae</taxon>
        <taxon>Bunostominae</taxon>
        <taxon>Necator</taxon>
    </lineage>
</organism>
<dbReference type="Proteomes" id="UP001303046">
    <property type="component" value="Unassembled WGS sequence"/>
</dbReference>
<gene>
    <name evidence="7" type="primary">Necator_chrV.g18512</name>
    <name evidence="7" type="ORF">RB195_013721</name>
</gene>
<protein>
    <recommendedName>
        <fullName evidence="6">C3H1-type domain-containing protein</fullName>
    </recommendedName>
</protein>
<evidence type="ECO:0000256" key="2">
    <source>
        <dbReference type="ARBA" id="ARBA00022771"/>
    </source>
</evidence>
<evidence type="ECO:0000313" key="7">
    <source>
        <dbReference type="EMBL" id="KAK6754914.1"/>
    </source>
</evidence>
<dbReference type="SMART" id="SM00356">
    <property type="entry name" value="ZnF_C3H1"/>
    <property type="match status" value="1"/>
</dbReference>
<dbReference type="Gene3D" id="4.10.1000.10">
    <property type="entry name" value="Zinc finger, CCCH-type"/>
    <property type="match status" value="1"/>
</dbReference>